<dbReference type="GO" id="GO:0001653">
    <property type="term" value="F:peptide receptor activity"/>
    <property type="evidence" value="ECO:0007669"/>
    <property type="project" value="TreeGrafter"/>
</dbReference>
<feature type="region of interest" description="Disordered" evidence="13">
    <location>
        <begin position="840"/>
        <end position="880"/>
    </location>
</feature>
<keyword evidence="3" id="KW-0418">Kinase</keyword>
<evidence type="ECO:0000256" key="12">
    <source>
        <dbReference type="PROSITE-ProRule" id="PRU10141"/>
    </source>
</evidence>
<dbReference type="SMART" id="SM00044">
    <property type="entry name" value="CYCc"/>
    <property type="match status" value="1"/>
</dbReference>
<accession>A0AAD2JPK7</accession>
<dbReference type="EMBL" id="CAKOGP040002447">
    <property type="protein sequence ID" value="CAJ1970001.1"/>
    <property type="molecule type" value="Genomic_DNA"/>
</dbReference>
<dbReference type="Gene3D" id="1.10.510.10">
    <property type="entry name" value="Transferase(Phosphotransferase) domain 1"/>
    <property type="match status" value="1"/>
</dbReference>
<keyword evidence="5 12" id="KW-0547">Nucleotide-binding</keyword>
<evidence type="ECO:0000259" key="15">
    <source>
        <dbReference type="PROSITE" id="PS50011"/>
    </source>
</evidence>
<feature type="compositionally biased region" description="Polar residues" evidence="13">
    <location>
        <begin position="858"/>
        <end position="880"/>
    </location>
</feature>
<keyword evidence="9" id="KW-0456">Lyase</keyword>
<dbReference type="PRINTS" id="PR00109">
    <property type="entry name" value="TYRKINASE"/>
</dbReference>
<keyword evidence="14" id="KW-0732">Signal</keyword>
<dbReference type="Pfam" id="PF00211">
    <property type="entry name" value="Guanylate_cyc"/>
    <property type="match status" value="1"/>
</dbReference>
<dbReference type="PROSITE" id="PS50194">
    <property type="entry name" value="FILAMIN_REPEAT"/>
    <property type="match status" value="2"/>
</dbReference>
<evidence type="ECO:0000256" key="10">
    <source>
        <dbReference type="ARBA" id="ARBA00023293"/>
    </source>
</evidence>
<evidence type="ECO:0000256" key="11">
    <source>
        <dbReference type="PROSITE-ProRule" id="PRU00087"/>
    </source>
</evidence>
<dbReference type="SUPFAM" id="SSF55073">
    <property type="entry name" value="Nucleotide cyclase"/>
    <property type="match status" value="1"/>
</dbReference>
<dbReference type="InterPro" id="IPR001245">
    <property type="entry name" value="Ser-Thr/Tyr_kinase_cat_dom"/>
</dbReference>
<evidence type="ECO:0000256" key="2">
    <source>
        <dbReference type="ARBA" id="ARBA00012202"/>
    </source>
</evidence>
<evidence type="ECO:0000256" key="14">
    <source>
        <dbReference type="SAM" id="SignalP"/>
    </source>
</evidence>
<dbReference type="PROSITE" id="PS50125">
    <property type="entry name" value="GUANYLATE_CYCLASE_2"/>
    <property type="match status" value="1"/>
</dbReference>
<dbReference type="CDD" id="cd13999">
    <property type="entry name" value="STKc_MAP3K-like"/>
    <property type="match status" value="1"/>
</dbReference>
<evidence type="ECO:0000256" key="8">
    <source>
        <dbReference type="ARBA" id="ARBA00023136"/>
    </source>
</evidence>
<keyword evidence="3" id="KW-0723">Serine/threonine-protein kinase</keyword>
<evidence type="ECO:0000313" key="18">
    <source>
        <dbReference type="Proteomes" id="UP001295423"/>
    </source>
</evidence>
<dbReference type="GO" id="GO:0004016">
    <property type="term" value="F:adenylate cyclase activity"/>
    <property type="evidence" value="ECO:0007669"/>
    <property type="project" value="TreeGrafter"/>
</dbReference>
<keyword evidence="3" id="KW-0808">Transferase</keyword>
<feature type="domain" description="Protein kinase" evidence="15">
    <location>
        <begin position="784"/>
        <end position="1155"/>
    </location>
</feature>
<evidence type="ECO:0000259" key="16">
    <source>
        <dbReference type="PROSITE" id="PS50125"/>
    </source>
</evidence>
<dbReference type="Gene3D" id="3.40.190.10">
    <property type="entry name" value="Periplasmic binding protein-like II"/>
    <property type="match status" value="1"/>
</dbReference>
<evidence type="ECO:0000256" key="5">
    <source>
        <dbReference type="ARBA" id="ARBA00022741"/>
    </source>
</evidence>
<dbReference type="PROSITE" id="PS50011">
    <property type="entry name" value="PROTEIN_KINASE_DOM"/>
    <property type="match status" value="1"/>
</dbReference>
<dbReference type="InterPro" id="IPR029787">
    <property type="entry name" value="Nucleotide_cyclase"/>
</dbReference>
<keyword evidence="18" id="KW-1185">Reference proteome</keyword>
<keyword evidence="6 12" id="KW-0067">ATP-binding</keyword>
<evidence type="ECO:0000256" key="4">
    <source>
        <dbReference type="ARBA" id="ARBA00022692"/>
    </source>
</evidence>
<evidence type="ECO:0000256" key="6">
    <source>
        <dbReference type="ARBA" id="ARBA00022840"/>
    </source>
</evidence>
<dbReference type="Proteomes" id="UP001295423">
    <property type="component" value="Unassembled WGS sequence"/>
</dbReference>
<dbReference type="GO" id="GO:0004674">
    <property type="term" value="F:protein serine/threonine kinase activity"/>
    <property type="evidence" value="ECO:0007669"/>
    <property type="project" value="UniProtKB-KW"/>
</dbReference>
<feature type="repeat" description="Filamin" evidence="11">
    <location>
        <begin position="670"/>
        <end position="702"/>
    </location>
</feature>
<dbReference type="PROSITE" id="PS00107">
    <property type="entry name" value="PROTEIN_KINASE_ATP"/>
    <property type="match status" value="1"/>
</dbReference>
<dbReference type="Pfam" id="PF07714">
    <property type="entry name" value="PK_Tyr_Ser-Thr"/>
    <property type="match status" value="1"/>
</dbReference>
<gene>
    <name evidence="17" type="ORF">CYCCA115_LOCUS24025</name>
</gene>
<evidence type="ECO:0000256" key="7">
    <source>
        <dbReference type="ARBA" id="ARBA00022989"/>
    </source>
</evidence>
<keyword evidence="4" id="KW-0812">Transmembrane</keyword>
<dbReference type="PROSITE" id="PS00108">
    <property type="entry name" value="PROTEIN_KINASE_ST"/>
    <property type="match status" value="1"/>
</dbReference>
<dbReference type="EC" id="4.6.1.2" evidence="2"/>
<keyword evidence="10" id="KW-0141">cGMP biosynthesis</keyword>
<dbReference type="InterPro" id="IPR017441">
    <property type="entry name" value="Protein_kinase_ATP_BS"/>
</dbReference>
<feature type="compositionally biased region" description="Low complexity" evidence="13">
    <location>
        <begin position="840"/>
        <end position="849"/>
    </location>
</feature>
<proteinExistence type="predicted"/>
<name>A0AAD2JPK7_9STRA</name>
<dbReference type="GO" id="GO:0005524">
    <property type="term" value="F:ATP binding"/>
    <property type="evidence" value="ECO:0007669"/>
    <property type="project" value="UniProtKB-UniRule"/>
</dbReference>
<dbReference type="SMART" id="SM00220">
    <property type="entry name" value="S_TKc"/>
    <property type="match status" value="1"/>
</dbReference>
<dbReference type="InterPro" id="IPR011009">
    <property type="entry name" value="Kinase-like_dom_sf"/>
</dbReference>
<dbReference type="InterPro" id="IPR001054">
    <property type="entry name" value="A/G_cyclase"/>
</dbReference>
<evidence type="ECO:0000256" key="13">
    <source>
        <dbReference type="SAM" id="MobiDB-lite"/>
    </source>
</evidence>
<sequence>MKLQRVTICLLLILGTLIQSSTHAQQDLWAEGELNCAQEYREFDPLTQKQTYYVGVHATSGLELAHKQFNLTFESYLNEAVGKRWNPPIEFKMVVTETPLRDWIDLKQEIDFMYTDSGVYSCIGLEIGAQPLATTIARLKARGREYEVDVLSGAMITLADTKDIDSVEDLKGKIIGAHSFSDFASAQSQFYEMQKNGMDYITDPKQVVFTGNDEETVRGVLDGRWDVGFVRTGQVEKTLDPSTNKIVDVSLLNVLEQKNNIMTNGEVFPFLHSTPVFPEWPLAAKESVDALVAEEVANAMIAMKYHGSIGEKIQECIDEARTDQQAALCRSTPLVNLDTHTRCDTTQEMAALAYEAEIAGFHSGFRSPRSYFYIRTMQQEAGFVIQNEKNAKWHCERNGELFDGIVCPENHYKVSREVFETQCEQAGAPCPEGHSCYCSPCIQAYEVNVYPYSGEQASEKTGTDLGCGKMSLCGIVEKDKDLTYHVYDNLEREDAVVTAMAFLGAITRELPVTQIGPFLYEFQLTKSEPGLAILEVYVDGITIPESPMQVQVISSDCEATYPGEFRIPDANGDCICPVGTLLIAGKCASDNAHEVGVHPWTIDGEYVPLNITIQSGCNKMDICAEVPQTKEIRFRAHDNQLRHNASIEALIHIGQEEWYLPVSKIDSFVYEFGFIHNEKGVAILEIFFDGIQIPDSPVRVDIEYRDCDLDYPGQRMTPGETGVCKCSDSTVLIGSECVPISVFAAIVASIGVLIACQIAYCFLSYRRRKNDEIWQVDPEELELSHPVEVIGQGAFGVVLAAEYRGTKVAIKRVIPPDNVQIKRVNSRPSVSGSIMVSGSVSNVNSQENGSDPELGQENGVTNSMDAGTGSVTNSRDTTESDSNLSILFGGVERGHKRTRMQKFFRTLFDTETRNNLSLLGSATGGTTSRSIKSKVLPWCDETAKRHNEFKTEMRLLSRLRHPCITTVMGAVMTGSDPMMVMEFMENGSLYDLLRNETLYTGGEIIMQIVRDIAQGLRFLHASKPPILHRDLKAKNILIDSRFRAKVADFGLATNKPGLHGTPFWMAPEYLLGKKEYNTSCDIYSVGMIIYEIYSRKIPYEGQHPRKVLRKVCDPRINYRPTVPDTCPKRMAEIMAKCWSRNDGFRPQAKDLDMLFSDMNANDAEPLIDKQNTRLRTEVAAGDMLYQVFPKKVADQLKAGQKVEPETHDNVTVFFSDIVRFTDISRALSPVKVCNMLDRLYVAFDALANKHGVFKVETIGDAWVGVTNLEDDENSTHVKQIAEFAVEAVAAASNVLIDEDDPSAGYLHIRVGFHSGPVVSNVIGSLNPRYALFGDTMNTAARMEGLSTSDRIQCSDASARLLKEQAPDFPLRRRGKVAVKGKGQMTTYWVGTSPSLEKSPSRQGFDDKPLVEFQEENEERGRNRRFRKRKPRKVNMTGAIEEDPSNSAPSILRKSIMKGRDKDRDLKNILYSQMSSSMSQ</sequence>
<feature type="binding site" evidence="12">
    <location>
        <position position="811"/>
    </location>
    <ligand>
        <name>ATP</name>
        <dbReference type="ChEBI" id="CHEBI:30616"/>
    </ligand>
</feature>
<feature type="signal peptide" evidence="14">
    <location>
        <begin position="1"/>
        <end position="24"/>
    </location>
</feature>
<feature type="compositionally biased region" description="Basic residues" evidence="13">
    <location>
        <begin position="1421"/>
        <end position="1432"/>
    </location>
</feature>
<reference evidence="17" key="1">
    <citation type="submission" date="2023-08" db="EMBL/GenBank/DDBJ databases">
        <authorList>
            <person name="Audoor S."/>
            <person name="Bilcke G."/>
        </authorList>
    </citation>
    <scope>NUCLEOTIDE SEQUENCE</scope>
</reference>
<protein>
    <recommendedName>
        <fullName evidence="2">guanylate cyclase</fullName>
        <ecNumber evidence="2">4.6.1.2</ecNumber>
    </recommendedName>
</protein>
<dbReference type="GO" id="GO:0004383">
    <property type="term" value="F:guanylate cyclase activity"/>
    <property type="evidence" value="ECO:0007669"/>
    <property type="project" value="UniProtKB-EC"/>
</dbReference>
<dbReference type="GO" id="GO:0007168">
    <property type="term" value="P:receptor guanylyl cyclase signaling pathway"/>
    <property type="evidence" value="ECO:0007669"/>
    <property type="project" value="TreeGrafter"/>
</dbReference>
<feature type="compositionally biased region" description="Polar residues" evidence="13">
    <location>
        <begin position="1390"/>
        <end position="1401"/>
    </location>
</feature>
<dbReference type="GO" id="GO:0035556">
    <property type="term" value="P:intracellular signal transduction"/>
    <property type="evidence" value="ECO:0007669"/>
    <property type="project" value="InterPro"/>
</dbReference>
<dbReference type="SUPFAM" id="SSF53850">
    <property type="entry name" value="Periplasmic binding protein-like II"/>
    <property type="match status" value="1"/>
</dbReference>
<organism evidence="17 18">
    <name type="scientific">Cylindrotheca closterium</name>
    <dbReference type="NCBI Taxonomy" id="2856"/>
    <lineage>
        <taxon>Eukaryota</taxon>
        <taxon>Sar</taxon>
        <taxon>Stramenopiles</taxon>
        <taxon>Ochrophyta</taxon>
        <taxon>Bacillariophyta</taxon>
        <taxon>Bacillariophyceae</taxon>
        <taxon>Bacillariophycidae</taxon>
        <taxon>Bacillariales</taxon>
        <taxon>Bacillariaceae</taxon>
        <taxon>Cylindrotheca</taxon>
    </lineage>
</organism>
<keyword evidence="7" id="KW-1133">Transmembrane helix</keyword>
<dbReference type="PANTHER" id="PTHR11920:SF335">
    <property type="entry name" value="GUANYLATE CYCLASE"/>
    <property type="match status" value="1"/>
</dbReference>
<evidence type="ECO:0000313" key="17">
    <source>
        <dbReference type="EMBL" id="CAJ1970001.1"/>
    </source>
</evidence>
<dbReference type="GO" id="GO:0005886">
    <property type="term" value="C:plasma membrane"/>
    <property type="evidence" value="ECO:0007669"/>
    <property type="project" value="TreeGrafter"/>
</dbReference>
<dbReference type="Gene3D" id="3.30.200.20">
    <property type="entry name" value="Phosphorylase Kinase, domain 1"/>
    <property type="match status" value="1"/>
</dbReference>
<dbReference type="InterPro" id="IPR050401">
    <property type="entry name" value="Cyclic_nucleotide_synthase"/>
</dbReference>
<feature type="chain" id="PRO_5042227707" description="guanylate cyclase" evidence="14">
    <location>
        <begin position="25"/>
        <end position="1479"/>
    </location>
</feature>
<dbReference type="PANTHER" id="PTHR11920">
    <property type="entry name" value="GUANYLYL CYCLASE"/>
    <property type="match status" value="1"/>
</dbReference>
<comment type="subcellular location">
    <subcellularLocation>
        <location evidence="1">Membrane</location>
        <topology evidence="1">Single-pass membrane protein</topology>
    </subcellularLocation>
</comment>
<comment type="caution">
    <text evidence="17">The sequence shown here is derived from an EMBL/GenBank/DDBJ whole genome shotgun (WGS) entry which is preliminary data.</text>
</comment>
<evidence type="ECO:0000256" key="3">
    <source>
        <dbReference type="ARBA" id="ARBA00022527"/>
    </source>
</evidence>
<dbReference type="CDD" id="cd07302">
    <property type="entry name" value="CHD"/>
    <property type="match status" value="1"/>
</dbReference>
<feature type="domain" description="Guanylate cyclase" evidence="16">
    <location>
        <begin position="1211"/>
        <end position="1343"/>
    </location>
</feature>
<evidence type="ECO:0000256" key="9">
    <source>
        <dbReference type="ARBA" id="ARBA00023239"/>
    </source>
</evidence>
<feature type="region of interest" description="Disordered" evidence="13">
    <location>
        <begin position="1390"/>
        <end position="1465"/>
    </location>
</feature>
<keyword evidence="8" id="KW-0472">Membrane</keyword>
<dbReference type="InterPro" id="IPR008271">
    <property type="entry name" value="Ser/Thr_kinase_AS"/>
</dbReference>
<dbReference type="InterPro" id="IPR017868">
    <property type="entry name" value="Filamin/ABP280_repeat-like"/>
</dbReference>
<dbReference type="InterPro" id="IPR000719">
    <property type="entry name" value="Prot_kinase_dom"/>
</dbReference>
<dbReference type="Pfam" id="PF12974">
    <property type="entry name" value="Phosphonate-bd"/>
    <property type="match status" value="1"/>
</dbReference>
<evidence type="ECO:0000256" key="1">
    <source>
        <dbReference type="ARBA" id="ARBA00004167"/>
    </source>
</evidence>
<feature type="repeat" description="Filamin" evidence="11">
    <location>
        <begin position="520"/>
        <end position="552"/>
    </location>
</feature>
<dbReference type="Gene3D" id="3.30.70.1230">
    <property type="entry name" value="Nucleotide cyclase"/>
    <property type="match status" value="1"/>
</dbReference>
<dbReference type="SUPFAM" id="SSF56112">
    <property type="entry name" value="Protein kinase-like (PK-like)"/>
    <property type="match status" value="1"/>
</dbReference>